<proteinExistence type="predicted"/>
<name>A0A2N5ERH7_9GAMM</name>
<protein>
    <submittedName>
        <fullName evidence="2">DUF1496 domain-containing protein</fullName>
    </submittedName>
</protein>
<keyword evidence="3" id="KW-1185">Reference proteome</keyword>
<feature type="region of interest" description="Disordered" evidence="1">
    <location>
        <begin position="1"/>
        <end position="21"/>
    </location>
</feature>
<accession>A0A2N5ERH7</accession>
<reference evidence="2 3" key="1">
    <citation type="submission" date="2017-12" db="EMBL/GenBank/DDBJ databases">
        <title>Characterization of six clinical isolates of Enterochimera gen. nov., a novel genus of the Yersiniaciae family and the three species Enterochimera arupensis sp. nov., Enterochimera coloradensis sp. nov, and Enterochimera californica sp. nov.</title>
        <authorList>
            <person name="Rossi A."/>
            <person name="Fisher M."/>
        </authorList>
    </citation>
    <scope>NUCLEOTIDE SEQUENCE [LARGE SCALE GENOMIC DNA]</scope>
    <source>
        <strain evidence="2 3">2016Iso1</strain>
    </source>
</reference>
<evidence type="ECO:0000313" key="3">
    <source>
        <dbReference type="Proteomes" id="UP000234626"/>
    </source>
</evidence>
<sequence>MHEPVPETQPSGGNVDAMVSLDGWSGAGRDTAPPCRRCCIYQNENYSEGALLKVDGGTLQCTRDPQVVGTNDLIWLRVK</sequence>
<dbReference type="InterPro" id="IPR009971">
    <property type="entry name" value="DUF1496"/>
</dbReference>
<dbReference type="OrthoDB" id="6400575at2"/>
<dbReference type="RefSeq" id="WP_079205272.1">
    <property type="nucleotide sequence ID" value="NZ_CP119395.1"/>
</dbReference>
<dbReference type="Proteomes" id="UP000234626">
    <property type="component" value="Unassembled WGS sequence"/>
</dbReference>
<comment type="caution">
    <text evidence="2">The sequence shown here is derived from an EMBL/GenBank/DDBJ whole genome shotgun (WGS) entry which is preliminary data.</text>
</comment>
<dbReference type="EMBL" id="PJZK01000003">
    <property type="protein sequence ID" value="PLR52309.1"/>
    <property type="molecule type" value="Genomic_DNA"/>
</dbReference>
<dbReference type="AlphaFoldDB" id="A0A2N5ERH7"/>
<evidence type="ECO:0000256" key="1">
    <source>
        <dbReference type="SAM" id="MobiDB-lite"/>
    </source>
</evidence>
<organism evidence="2 3">
    <name type="scientific">Chimaeribacter arupi</name>
    <dbReference type="NCBI Taxonomy" id="2060066"/>
    <lineage>
        <taxon>Bacteria</taxon>
        <taxon>Pseudomonadati</taxon>
        <taxon>Pseudomonadota</taxon>
        <taxon>Gammaproteobacteria</taxon>
        <taxon>Enterobacterales</taxon>
        <taxon>Yersiniaceae</taxon>
        <taxon>Chimaeribacter</taxon>
    </lineage>
</organism>
<dbReference type="Pfam" id="PF07383">
    <property type="entry name" value="DUF1496"/>
    <property type="match status" value="1"/>
</dbReference>
<evidence type="ECO:0000313" key="2">
    <source>
        <dbReference type="EMBL" id="PLR52309.1"/>
    </source>
</evidence>
<gene>
    <name evidence="2" type="ORF">CYR34_04910</name>
</gene>